<keyword evidence="1" id="KW-0732">Signal</keyword>
<evidence type="ECO:0008006" key="4">
    <source>
        <dbReference type="Google" id="ProtNLM"/>
    </source>
</evidence>
<dbReference type="Gene3D" id="1.10.405.20">
    <property type="match status" value="1"/>
</dbReference>
<feature type="signal peptide" evidence="1">
    <location>
        <begin position="1"/>
        <end position="24"/>
    </location>
</feature>
<organism evidence="2 3">
    <name type="scientific">Scytalidium lignicola</name>
    <name type="common">Hyphomycete</name>
    <dbReference type="NCBI Taxonomy" id="5539"/>
    <lineage>
        <taxon>Eukaryota</taxon>
        <taxon>Fungi</taxon>
        <taxon>Dikarya</taxon>
        <taxon>Ascomycota</taxon>
        <taxon>Pezizomycotina</taxon>
        <taxon>Leotiomycetes</taxon>
        <taxon>Leotiomycetes incertae sedis</taxon>
        <taxon>Scytalidium</taxon>
    </lineage>
</organism>
<feature type="non-terminal residue" evidence="2">
    <location>
        <position position="440"/>
    </location>
</feature>
<dbReference type="OMA" id="WESHSTP"/>
<dbReference type="Gene3D" id="3.50.50.60">
    <property type="entry name" value="FAD/NAD(P)-binding domain"/>
    <property type="match status" value="1"/>
</dbReference>
<reference evidence="2 3" key="1">
    <citation type="submission" date="2018-05" db="EMBL/GenBank/DDBJ databases">
        <title>Draft genome sequence of Scytalidium lignicola DSM 105466, a ubiquitous saprotrophic fungus.</title>
        <authorList>
            <person name="Buettner E."/>
            <person name="Gebauer A.M."/>
            <person name="Hofrichter M."/>
            <person name="Liers C."/>
            <person name="Kellner H."/>
        </authorList>
    </citation>
    <scope>NUCLEOTIDE SEQUENCE [LARGE SCALE GENOMIC DNA]</scope>
    <source>
        <strain evidence="2 3">DSM 105466</strain>
    </source>
</reference>
<feature type="non-terminal residue" evidence="2">
    <location>
        <position position="1"/>
    </location>
</feature>
<evidence type="ECO:0000313" key="3">
    <source>
        <dbReference type="Proteomes" id="UP000258309"/>
    </source>
</evidence>
<dbReference type="Pfam" id="PF13450">
    <property type="entry name" value="NAD_binding_8"/>
    <property type="match status" value="1"/>
</dbReference>
<dbReference type="OrthoDB" id="68575at2759"/>
<comment type="caution">
    <text evidence="2">The sequence shown here is derived from an EMBL/GenBank/DDBJ whole genome shotgun (WGS) entry which is preliminary data.</text>
</comment>
<name>A0A3E2H4N9_SCYLI</name>
<dbReference type="EMBL" id="NCSJ02000167">
    <property type="protein sequence ID" value="RFU28348.1"/>
    <property type="molecule type" value="Genomic_DNA"/>
</dbReference>
<protein>
    <recommendedName>
        <fullName evidence="4">Amine oxidase domain-containing protein</fullName>
    </recommendedName>
</protein>
<gene>
    <name evidence="2" type="ORF">B7463_g8007</name>
</gene>
<proteinExistence type="predicted"/>
<keyword evidence="3" id="KW-1185">Reference proteome</keyword>
<dbReference type="SUPFAM" id="SSF51905">
    <property type="entry name" value="FAD/NAD(P)-binding domain"/>
    <property type="match status" value="1"/>
</dbReference>
<dbReference type="InterPro" id="IPR036188">
    <property type="entry name" value="FAD/NAD-bd_sf"/>
</dbReference>
<sequence>MEPQQGLRGSLKVLALVYFGLAAALPDVLHSTIPDKYEEDDIITCDVCIVGGGSGGTYTATRLRQLGQSVVVIEKEPILGGHTNTYTVPSSGLKIDYAVVVFHNNSIVRDYFPHYNVSLALAVTDFRSSTSNVDFRTGIVVDNFTTPDPTAAIATFATQLEKYPFLATGINLPDPVPDELLIPFKDFVQKYNLGDMVQTVMFLGQGHADLLEQPTLYTMKLFSLDLIQTLATGFIATAAHDNHLIYDAATVEFTNANSLLLSSHILSVQRNSNGTANIVAQTPSGKKLIKAKKIVVAVPPNLNNFQGWDLDDQEKDVFSTYRYEAYYTALSTNTGLPLTLDVTNIGADTPFNLPVLPGTYGFSVTQQPGLVDIKYASPFVQDIETVKSTILSQLGGLQIPGVEPTPDKLQWKAFKAHVPFFQHVTANQISGGFYRRANSL</sequence>
<accession>A0A3E2H4N9</accession>
<feature type="chain" id="PRO_5017625802" description="Amine oxidase domain-containing protein" evidence="1">
    <location>
        <begin position="25"/>
        <end position="440"/>
    </location>
</feature>
<evidence type="ECO:0000313" key="2">
    <source>
        <dbReference type="EMBL" id="RFU28348.1"/>
    </source>
</evidence>
<dbReference type="Proteomes" id="UP000258309">
    <property type="component" value="Unassembled WGS sequence"/>
</dbReference>
<dbReference type="Gene3D" id="3.30.70.1990">
    <property type="match status" value="1"/>
</dbReference>
<evidence type="ECO:0000256" key="1">
    <source>
        <dbReference type="SAM" id="SignalP"/>
    </source>
</evidence>
<dbReference type="AlphaFoldDB" id="A0A3E2H4N9"/>